<dbReference type="EMBL" id="CM002239">
    <property type="protein sequence ID" value="EAA30134.1"/>
    <property type="molecule type" value="Genomic_DNA"/>
</dbReference>
<feature type="region of interest" description="Disordered" evidence="1">
    <location>
        <begin position="1"/>
        <end position="55"/>
    </location>
</feature>
<gene>
    <name evidence="2" type="ORF">NCU04922</name>
</gene>
<dbReference type="GeneID" id="3875524"/>
<accession>Q7S3U5</accession>
<evidence type="ECO:0000256" key="1">
    <source>
        <dbReference type="SAM" id="MobiDB-lite"/>
    </source>
</evidence>
<evidence type="ECO:0000313" key="2">
    <source>
        <dbReference type="EMBL" id="EAA30134.1"/>
    </source>
</evidence>
<evidence type="ECO:0000313" key="3">
    <source>
        <dbReference type="Proteomes" id="UP000001805"/>
    </source>
</evidence>
<dbReference type="KEGG" id="ncr:NCU04922"/>
<name>Q7S3U5_NEUCR</name>
<keyword evidence="3" id="KW-1185">Reference proteome</keyword>
<dbReference type="AlphaFoldDB" id="Q7S3U5"/>
<dbReference type="PaxDb" id="5141-EFNCRP00000004879"/>
<dbReference type="Proteomes" id="UP000001805">
    <property type="component" value="Chromosome 4, Linkage Group IV"/>
</dbReference>
<organism evidence="2 3">
    <name type="scientific">Neurospora crassa (strain ATCC 24698 / 74-OR23-1A / CBS 708.71 / DSM 1257 / FGSC 987)</name>
    <dbReference type="NCBI Taxonomy" id="367110"/>
    <lineage>
        <taxon>Eukaryota</taxon>
        <taxon>Fungi</taxon>
        <taxon>Dikarya</taxon>
        <taxon>Ascomycota</taxon>
        <taxon>Pezizomycotina</taxon>
        <taxon>Sordariomycetes</taxon>
        <taxon>Sordariomycetidae</taxon>
        <taxon>Sordariales</taxon>
        <taxon>Sordariaceae</taxon>
        <taxon>Neurospora</taxon>
    </lineage>
</organism>
<proteinExistence type="predicted"/>
<dbReference type="VEuPathDB" id="FungiDB:NCU04922"/>
<protein>
    <submittedName>
        <fullName evidence="2">Uncharacterized protein</fullName>
    </submittedName>
</protein>
<dbReference type="RefSeq" id="XP_959370.1">
    <property type="nucleotide sequence ID" value="XM_954277.1"/>
</dbReference>
<sequence length="69" mass="7370">MGTFVDNVSYAGSNTDSNTDSESDSEHLSGKTGDSTNSNVEADDGSFIDDSKTNFGDTKRCLFLYGDTQ</sequence>
<dbReference type="InParanoid" id="Q7S3U5"/>
<reference evidence="2 3" key="1">
    <citation type="journal article" date="2003" name="Nature">
        <title>The genome sequence of the filamentous fungus Neurospora crassa.</title>
        <authorList>
            <person name="Galagan J.E."/>
            <person name="Calvo S.E."/>
            <person name="Borkovich K.A."/>
            <person name="Selker E.U."/>
            <person name="Read N.D."/>
            <person name="Jaffe D."/>
            <person name="FitzHugh W."/>
            <person name="Ma L.J."/>
            <person name="Smirnov S."/>
            <person name="Purcell S."/>
            <person name="Rehman B."/>
            <person name="Elkins T."/>
            <person name="Engels R."/>
            <person name="Wang S."/>
            <person name="Nielsen C.B."/>
            <person name="Butler J."/>
            <person name="Endrizzi M."/>
            <person name="Qui D."/>
            <person name="Ianakiev P."/>
            <person name="Bell-Pedersen D."/>
            <person name="Nelson M.A."/>
            <person name="Werner-Washburne M."/>
            <person name="Selitrennikoff C.P."/>
            <person name="Kinsey J.A."/>
            <person name="Braun E.L."/>
            <person name="Zelter A."/>
            <person name="Schulte U."/>
            <person name="Kothe G.O."/>
            <person name="Jedd G."/>
            <person name="Mewes W."/>
            <person name="Staben C."/>
            <person name="Marcotte E."/>
            <person name="Greenberg D."/>
            <person name="Roy A."/>
            <person name="Foley K."/>
            <person name="Naylor J."/>
            <person name="Stange-Thomann N."/>
            <person name="Barrett R."/>
            <person name="Gnerre S."/>
            <person name="Kamal M."/>
            <person name="Kamvysselis M."/>
            <person name="Mauceli E."/>
            <person name="Bielke C."/>
            <person name="Rudd S."/>
            <person name="Frishman D."/>
            <person name="Krystofova S."/>
            <person name="Rasmussen C."/>
            <person name="Metzenberg R.L."/>
            <person name="Perkins D.D."/>
            <person name="Kroken S."/>
            <person name="Cogoni C."/>
            <person name="Macino G."/>
            <person name="Catcheside D."/>
            <person name="Li W."/>
            <person name="Pratt R.J."/>
            <person name="Osmani S.A."/>
            <person name="DeSouza C.P."/>
            <person name="Glass L."/>
            <person name="Orbach M.J."/>
            <person name="Berglund J.A."/>
            <person name="Voelker R."/>
            <person name="Yarden O."/>
            <person name="Plamann M."/>
            <person name="Seiler S."/>
            <person name="Dunlap J."/>
            <person name="Radford A."/>
            <person name="Aramayo R."/>
            <person name="Natvig D.O."/>
            <person name="Alex L.A."/>
            <person name="Mannhaupt G."/>
            <person name="Ebbole D.J."/>
            <person name="Freitag M."/>
            <person name="Paulsen I."/>
            <person name="Sachs M.S."/>
            <person name="Lander E.S."/>
            <person name="Nusbaum C."/>
            <person name="Birren B."/>
        </authorList>
    </citation>
    <scope>NUCLEOTIDE SEQUENCE [LARGE SCALE GENOMIC DNA]</scope>
    <source>
        <strain evidence="3">ATCC 24698 / 74-OR23-1A / CBS 708.71 / DSM 1257 / FGSC 987</strain>
    </source>
</reference>
<dbReference type="HOGENOM" id="CLU_2776531_0_0_1"/>